<gene>
    <name evidence="1" type="ORF">GCM10009864_83240</name>
</gene>
<dbReference type="RefSeq" id="WP_030204378.1">
    <property type="nucleotide sequence ID" value="NZ_BAAARK010000128.1"/>
</dbReference>
<sequence length="80" mass="8742">MTNRRQNAQLPKWLTARVLAEAAIATATARQTATEIDDQGRDHHDDPTWRTAVAAAHRATDKAAEIGIDPQVILDASKAR</sequence>
<evidence type="ECO:0000313" key="1">
    <source>
        <dbReference type="EMBL" id="GAA2696708.1"/>
    </source>
</evidence>
<accession>A0ABP6FQY0</accession>
<keyword evidence="2" id="KW-1185">Reference proteome</keyword>
<evidence type="ECO:0000313" key="2">
    <source>
        <dbReference type="Proteomes" id="UP001500994"/>
    </source>
</evidence>
<dbReference type="EMBL" id="BAAARK010000128">
    <property type="protein sequence ID" value="GAA2696708.1"/>
    <property type="molecule type" value="Genomic_DNA"/>
</dbReference>
<reference evidence="2" key="1">
    <citation type="journal article" date="2019" name="Int. J. Syst. Evol. Microbiol.">
        <title>The Global Catalogue of Microorganisms (GCM) 10K type strain sequencing project: providing services to taxonomists for standard genome sequencing and annotation.</title>
        <authorList>
            <consortium name="The Broad Institute Genomics Platform"/>
            <consortium name="The Broad Institute Genome Sequencing Center for Infectious Disease"/>
            <person name="Wu L."/>
            <person name="Ma J."/>
        </authorList>
    </citation>
    <scope>NUCLEOTIDE SEQUENCE [LARGE SCALE GENOMIC DNA]</scope>
    <source>
        <strain evidence="2">JCM 16374</strain>
    </source>
</reference>
<organism evidence="1 2">
    <name type="scientific">Streptomyces lunalinharesii</name>
    <dbReference type="NCBI Taxonomy" id="333384"/>
    <lineage>
        <taxon>Bacteria</taxon>
        <taxon>Bacillati</taxon>
        <taxon>Actinomycetota</taxon>
        <taxon>Actinomycetes</taxon>
        <taxon>Kitasatosporales</taxon>
        <taxon>Streptomycetaceae</taxon>
        <taxon>Streptomyces</taxon>
    </lineage>
</organism>
<proteinExistence type="predicted"/>
<name>A0ABP6FQY0_9ACTN</name>
<protein>
    <submittedName>
        <fullName evidence="1">Uncharacterized protein</fullName>
    </submittedName>
</protein>
<comment type="caution">
    <text evidence="1">The sequence shown here is derived from an EMBL/GenBank/DDBJ whole genome shotgun (WGS) entry which is preliminary data.</text>
</comment>
<dbReference type="Proteomes" id="UP001500994">
    <property type="component" value="Unassembled WGS sequence"/>
</dbReference>